<reference evidence="4" key="1">
    <citation type="submission" date="2023-10" db="EMBL/GenBank/DDBJ databases">
        <title>Genome assembly of Pristionchus species.</title>
        <authorList>
            <person name="Yoshida K."/>
            <person name="Sommer R.J."/>
        </authorList>
    </citation>
    <scope>NUCLEOTIDE SEQUENCE</scope>
    <source>
        <strain evidence="4">RS5133</strain>
    </source>
</reference>
<evidence type="ECO:0000313" key="4">
    <source>
        <dbReference type="EMBL" id="GMT33827.1"/>
    </source>
</evidence>
<sequence length="740" mass="85593">ADWMVLASIIVPPLLFTLDFKSEEELRKQPQTLAEFEDGFESDSEASLSSDSSYFEDSSSDDDEKIAARKNSRSSSLNVSNFLSQARRSYRKKEDEKQTIQQLAAHTLPGVFQSAAFPSTNGAGESRNRAGTAQGKSRSRKESASGARYSRKASRSSTIKSSSRKDTIATASDLYEDMEERQPELKKKTPLNWIRKIKEFYTAPITSFKLWEVAFYTFQTILAYCLLVRTDPERIHWEEFYLISYVVVFGCDLFRKFLYYDVQPFSLKLYKFFYAFKNGSSLLAVVTYCIGFGFRCFPDWLVVGRVIIIMNSVLWSLKFIEYLSVYRLIGPYIKTASEMIPTCIPMLILLFVILLSFGTVRQAITYPNEDWNIILIRQIFLHPYYMLYGEVYAPTIDTCNDGMWDYHLDNDIPMYAINDTSDPEWNCVPGHWVAPLYMTFFMLISFVVLMNSMIASCTWVYEHRVMYTKEIWLLERFRIVMDYEAKPFLPPPFSIISHIYLIFKYLFWLCTNKKKGAKFVDNTLKSFLTPEQLISLHRFESQVLDDMERKKDWKNKHSNEAHVKQTAGRTEHIFNQLNSMSSVKESVRDLIRELDERMTKLENGRKEHVDTLALISSQLEQLYSSSAPPAYAESSGSRKSGPPRVLIRQASDDSQENYGRSDDEESVLTHQPTNRAVHRHHSEYTTIADSIQRPNTQRFPLTQTRRRRVSSSGEPNPNLFSVSEEVEEMQISDNGQTDGE</sequence>
<evidence type="ECO:0008006" key="6">
    <source>
        <dbReference type="Google" id="ProtNLM"/>
    </source>
</evidence>
<feature type="transmembrane region" description="Helical" evidence="3">
    <location>
        <begin position="210"/>
        <end position="228"/>
    </location>
</feature>
<comment type="caution">
    <text evidence="4">The sequence shown here is derived from an EMBL/GenBank/DDBJ whole genome shotgun (WGS) entry which is preliminary data.</text>
</comment>
<name>A0AAV5WRX8_9BILA</name>
<dbReference type="GO" id="GO:0005261">
    <property type="term" value="F:monoatomic cation channel activity"/>
    <property type="evidence" value="ECO:0007669"/>
    <property type="project" value="TreeGrafter"/>
</dbReference>
<feature type="coiled-coil region" evidence="1">
    <location>
        <begin position="584"/>
        <end position="611"/>
    </location>
</feature>
<keyword evidence="3" id="KW-0472">Membrane</keyword>
<feature type="compositionally biased region" description="Polar residues" evidence="2">
    <location>
        <begin position="710"/>
        <end position="721"/>
    </location>
</feature>
<dbReference type="Proteomes" id="UP001432322">
    <property type="component" value="Unassembled WGS sequence"/>
</dbReference>
<dbReference type="AlphaFoldDB" id="A0AAV5WRX8"/>
<dbReference type="PANTHER" id="PTHR13800">
    <property type="entry name" value="TRANSIENT RECEPTOR POTENTIAL CATION CHANNEL, SUBFAMILY M, MEMBER 6"/>
    <property type="match status" value="1"/>
</dbReference>
<feature type="region of interest" description="Disordered" evidence="2">
    <location>
        <begin position="649"/>
        <end position="740"/>
    </location>
</feature>
<dbReference type="EMBL" id="BTSY01000006">
    <property type="protein sequence ID" value="GMT33827.1"/>
    <property type="molecule type" value="Genomic_DNA"/>
</dbReference>
<feature type="compositionally biased region" description="Acidic residues" evidence="2">
    <location>
        <begin position="35"/>
        <end position="44"/>
    </location>
</feature>
<evidence type="ECO:0000256" key="1">
    <source>
        <dbReference type="SAM" id="Coils"/>
    </source>
</evidence>
<feature type="compositionally biased region" description="Low complexity" evidence="2">
    <location>
        <begin position="45"/>
        <end position="57"/>
    </location>
</feature>
<feature type="compositionally biased region" description="Polar residues" evidence="2">
    <location>
        <begin position="116"/>
        <end position="136"/>
    </location>
</feature>
<keyword evidence="3" id="KW-0812">Transmembrane</keyword>
<dbReference type="InterPro" id="IPR050927">
    <property type="entry name" value="TRPM"/>
</dbReference>
<protein>
    <recommendedName>
        <fullName evidence="6">Ion transport domain-containing protein</fullName>
    </recommendedName>
</protein>
<keyword evidence="3" id="KW-1133">Transmembrane helix</keyword>
<proteinExistence type="predicted"/>
<feature type="transmembrane region" description="Helical" evidence="3">
    <location>
        <begin position="300"/>
        <end position="319"/>
    </location>
</feature>
<dbReference type="GO" id="GO:0005886">
    <property type="term" value="C:plasma membrane"/>
    <property type="evidence" value="ECO:0007669"/>
    <property type="project" value="TreeGrafter"/>
</dbReference>
<feature type="transmembrane region" description="Helical" evidence="3">
    <location>
        <begin position="488"/>
        <end position="508"/>
    </location>
</feature>
<feature type="transmembrane region" description="Helical" evidence="3">
    <location>
        <begin position="339"/>
        <end position="360"/>
    </location>
</feature>
<keyword evidence="1" id="KW-0175">Coiled coil</keyword>
<accession>A0AAV5WRX8</accession>
<feature type="transmembrane region" description="Helical" evidence="3">
    <location>
        <begin position="240"/>
        <end position="260"/>
    </location>
</feature>
<feature type="region of interest" description="Disordered" evidence="2">
    <location>
        <begin position="35"/>
        <end position="80"/>
    </location>
</feature>
<organism evidence="4 5">
    <name type="scientific">Pristionchus fissidentatus</name>
    <dbReference type="NCBI Taxonomy" id="1538716"/>
    <lineage>
        <taxon>Eukaryota</taxon>
        <taxon>Metazoa</taxon>
        <taxon>Ecdysozoa</taxon>
        <taxon>Nematoda</taxon>
        <taxon>Chromadorea</taxon>
        <taxon>Rhabditida</taxon>
        <taxon>Rhabditina</taxon>
        <taxon>Diplogasteromorpha</taxon>
        <taxon>Diplogasteroidea</taxon>
        <taxon>Neodiplogasteridae</taxon>
        <taxon>Pristionchus</taxon>
    </lineage>
</organism>
<feature type="non-terminal residue" evidence="4">
    <location>
        <position position="1"/>
    </location>
</feature>
<gene>
    <name evidence="4" type="ORF">PFISCL1PPCAC_25124</name>
</gene>
<feature type="compositionally biased region" description="Polar residues" evidence="2">
    <location>
        <begin position="731"/>
        <end position="740"/>
    </location>
</feature>
<feature type="compositionally biased region" description="Polar residues" evidence="2">
    <location>
        <begin position="684"/>
        <end position="703"/>
    </location>
</feature>
<keyword evidence="5" id="KW-1185">Reference proteome</keyword>
<feature type="transmembrane region" description="Helical" evidence="3">
    <location>
        <begin position="272"/>
        <end position="293"/>
    </location>
</feature>
<evidence type="ECO:0000256" key="3">
    <source>
        <dbReference type="SAM" id="Phobius"/>
    </source>
</evidence>
<evidence type="ECO:0000256" key="2">
    <source>
        <dbReference type="SAM" id="MobiDB-lite"/>
    </source>
</evidence>
<feature type="transmembrane region" description="Helical" evidence="3">
    <location>
        <begin position="440"/>
        <end position="461"/>
    </location>
</feature>
<dbReference type="PANTHER" id="PTHR13800:SF10">
    <property type="entry name" value="GTL-1"/>
    <property type="match status" value="1"/>
</dbReference>
<feature type="region of interest" description="Disordered" evidence="2">
    <location>
        <begin position="114"/>
        <end position="165"/>
    </location>
</feature>
<dbReference type="GO" id="GO:0030001">
    <property type="term" value="P:metal ion transport"/>
    <property type="evidence" value="ECO:0007669"/>
    <property type="project" value="TreeGrafter"/>
</dbReference>
<evidence type="ECO:0000313" key="5">
    <source>
        <dbReference type="Proteomes" id="UP001432322"/>
    </source>
</evidence>